<keyword evidence="1" id="KW-0472">Membrane</keyword>
<evidence type="ECO:0000313" key="3">
    <source>
        <dbReference type="Proteomes" id="UP000176299"/>
    </source>
</evidence>
<evidence type="ECO:0000313" key="2">
    <source>
        <dbReference type="EMBL" id="OGY21291.1"/>
    </source>
</evidence>
<dbReference type="InterPro" id="IPR014717">
    <property type="entry name" value="Transl_elong_EF1B/ribsomal_bS6"/>
</dbReference>
<reference evidence="2 3" key="1">
    <citation type="journal article" date="2016" name="Nat. Commun.">
        <title>Thousands of microbial genomes shed light on interconnected biogeochemical processes in an aquifer system.</title>
        <authorList>
            <person name="Anantharaman K."/>
            <person name="Brown C.T."/>
            <person name="Hug L.A."/>
            <person name="Sharon I."/>
            <person name="Castelle C.J."/>
            <person name="Probst A.J."/>
            <person name="Thomas B.C."/>
            <person name="Singh A."/>
            <person name="Wilkins M.J."/>
            <person name="Karaoz U."/>
            <person name="Brodie E.L."/>
            <person name="Williams K.H."/>
            <person name="Hubbard S.S."/>
            <person name="Banfield J.F."/>
        </authorList>
    </citation>
    <scope>NUCLEOTIDE SEQUENCE [LARGE SCALE GENOMIC DNA]</scope>
</reference>
<sequence>MPFYKQVLEQYNKINVIEKSRDYFTVLATLVLLIILLLLIFPAIKHITRLNKEITDGRLVKAALEEKVVALGEAGDNLSAIKDDRPLLELALPTGAELGTYLKKVEELAVSKHNLKIAAIQFSNIPLSKPKKEDFLKVTNLSFTLTLEGAFLDFQKFLGDLENYIRTSDVSAATLTKDQVGSLKETLGVTSYYLGVEFVPANKTLSKPAESEVGGAP</sequence>
<dbReference type="Gene3D" id="3.30.70.60">
    <property type="match status" value="1"/>
</dbReference>
<gene>
    <name evidence="2" type="ORF">A2113_00155</name>
</gene>
<name>A0A1G1W0W9_9BACT</name>
<keyword evidence="1" id="KW-0812">Transmembrane</keyword>
<keyword evidence="1" id="KW-1133">Transmembrane helix</keyword>
<evidence type="ECO:0008006" key="4">
    <source>
        <dbReference type="Google" id="ProtNLM"/>
    </source>
</evidence>
<dbReference type="Proteomes" id="UP000176299">
    <property type="component" value="Unassembled WGS sequence"/>
</dbReference>
<dbReference type="AlphaFoldDB" id="A0A1G1W0W9"/>
<evidence type="ECO:0000256" key="1">
    <source>
        <dbReference type="SAM" id="Phobius"/>
    </source>
</evidence>
<dbReference type="EMBL" id="MHCN01000015">
    <property type="protein sequence ID" value="OGY21291.1"/>
    <property type="molecule type" value="Genomic_DNA"/>
</dbReference>
<accession>A0A1G1W0W9</accession>
<proteinExistence type="predicted"/>
<organism evidence="2 3">
    <name type="scientific">Candidatus Woykebacteria bacterium GWA1_44_8</name>
    <dbReference type="NCBI Taxonomy" id="1802591"/>
    <lineage>
        <taxon>Bacteria</taxon>
        <taxon>Candidatus Woykeibacteriota</taxon>
    </lineage>
</organism>
<protein>
    <recommendedName>
        <fullName evidence="4">Pilus assembly protein PilO</fullName>
    </recommendedName>
</protein>
<feature type="transmembrane region" description="Helical" evidence="1">
    <location>
        <begin position="23"/>
        <end position="44"/>
    </location>
</feature>
<comment type="caution">
    <text evidence="2">The sequence shown here is derived from an EMBL/GenBank/DDBJ whole genome shotgun (WGS) entry which is preliminary data.</text>
</comment>
<dbReference type="STRING" id="1802591.A2113_00155"/>